<dbReference type="OrthoDB" id="3254241at2759"/>
<sequence>MDPVSTVKSLCTLAASIYVWIDQSRQKEATLVAIAGTVSRISCILAPFEKAEKLEPLLTDAFLGLGDALSRTKEHLVAYGKQRRRNSLNGAIGFFAPSQVTALLNQDEQDLTHQLTVILFALATVTFFRDRSLKSPECFAPRPGKSNDTLEFWKDYIGAKYAKVLYARTDRFLEALRLCFGNCLSESTRRRLSLRLDEFKVGGITFSNLERFVGDQSLEQAVAKFVALDSSSSTIQMRFDTKLPLLIWVDDKPENNIQEVAFAKSNGVNVLEFGSTALAKIWMEENEDDLKSYSARDTAEFLRQNDTPASIRFISDTARLEADPEGNVPSNAYLNISAGENIARFLRGHQYRAPLLIFCDSGIIHTRYVESYEATGSTCDAAVVRNYILALKERSENDWEWEGYNLCAEAAEDK</sequence>
<protein>
    <submittedName>
        <fullName evidence="1">Uncharacterized protein</fullName>
    </submittedName>
</protein>
<name>A0A9P7GJ58_9AGAR</name>
<evidence type="ECO:0000313" key="2">
    <source>
        <dbReference type="Proteomes" id="UP000717328"/>
    </source>
</evidence>
<keyword evidence="2" id="KW-1185">Reference proteome</keyword>
<gene>
    <name evidence="1" type="ORF">H0H81_011363</name>
</gene>
<comment type="caution">
    <text evidence="1">The sequence shown here is derived from an EMBL/GenBank/DDBJ whole genome shotgun (WGS) entry which is preliminary data.</text>
</comment>
<proteinExistence type="predicted"/>
<dbReference type="Proteomes" id="UP000717328">
    <property type="component" value="Unassembled WGS sequence"/>
</dbReference>
<reference evidence="1" key="1">
    <citation type="submission" date="2021-02" db="EMBL/GenBank/DDBJ databases">
        <authorList>
            <person name="Nieuwenhuis M."/>
            <person name="Van De Peppel L.J.J."/>
        </authorList>
    </citation>
    <scope>NUCLEOTIDE SEQUENCE</scope>
    <source>
        <strain evidence="1">D49</strain>
    </source>
</reference>
<accession>A0A9P7GJ58</accession>
<dbReference type="AlphaFoldDB" id="A0A9P7GJ58"/>
<organism evidence="1 2">
    <name type="scientific">Sphagnurus paluster</name>
    <dbReference type="NCBI Taxonomy" id="117069"/>
    <lineage>
        <taxon>Eukaryota</taxon>
        <taxon>Fungi</taxon>
        <taxon>Dikarya</taxon>
        <taxon>Basidiomycota</taxon>
        <taxon>Agaricomycotina</taxon>
        <taxon>Agaricomycetes</taxon>
        <taxon>Agaricomycetidae</taxon>
        <taxon>Agaricales</taxon>
        <taxon>Tricholomatineae</taxon>
        <taxon>Lyophyllaceae</taxon>
        <taxon>Sphagnurus</taxon>
    </lineage>
</organism>
<evidence type="ECO:0000313" key="1">
    <source>
        <dbReference type="EMBL" id="KAG5650689.1"/>
    </source>
</evidence>
<dbReference type="EMBL" id="JABCKI010000385">
    <property type="protein sequence ID" value="KAG5650689.1"/>
    <property type="molecule type" value="Genomic_DNA"/>
</dbReference>
<reference evidence="1" key="2">
    <citation type="submission" date="2021-10" db="EMBL/GenBank/DDBJ databases">
        <title>Phylogenomics reveals ancestral predisposition of the termite-cultivated fungus Termitomyces towards a domesticated lifestyle.</title>
        <authorList>
            <person name="Auxier B."/>
            <person name="Grum-Grzhimaylo A."/>
            <person name="Cardenas M.E."/>
            <person name="Lodge J.D."/>
            <person name="Laessoe T."/>
            <person name="Pedersen O."/>
            <person name="Smith M.E."/>
            <person name="Kuyper T.W."/>
            <person name="Franco-Molano E.A."/>
            <person name="Baroni T.J."/>
            <person name="Aanen D.K."/>
        </authorList>
    </citation>
    <scope>NUCLEOTIDE SEQUENCE</scope>
    <source>
        <strain evidence="1">D49</strain>
    </source>
</reference>